<keyword evidence="2 3" id="KW-0040">ANK repeat</keyword>
<dbReference type="Pfam" id="PF12796">
    <property type="entry name" value="Ank_2"/>
    <property type="match status" value="2"/>
</dbReference>
<dbReference type="InterPro" id="IPR050745">
    <property type="entry name" value="Multifunctional_regulatory"/>
</dbReference>
<dbReference type="EMBL" id="NVWI01000004">
    <property type="protein sequence ID" value="PCJ41748.1"/>
    <property type="molecule type" value="Genomic_DNA"/>
</dbReference>
<feature type="repeat" description="ANK" evidence="3">
    <location>
        <begin position="333"/>
        <end position="365"/>
    </location>
</feature>
<dbReference type="Pfam" id="PF00023">
    <property type="entry name" value="Ank"/>
    <property type="match status" value="1"/>
</dbReference>
<feature type="repeat" description="ANK" evidence="3">
    <location>
        <begin position="420"/>
        <end position="452"/>
    </location>
</feature>
<dbReference type="Proteomes" id="UP000228987">
    <property type="component" value="Unassembled WGS sequence"/>
</dbReference>
<dbReference type="PANTHER" id="PTHR24189">
    <property type="entry name" value="MYOTROPHIN"/>
    <property type="match status" value="1"/>
</dbReference>
<dbReference type="PRINTS" id="PR01415">
    <property type="entry name" value="ANKYRIN"/>
</dbReference>
<feature type="repeat" description="ANK" evidence="3">
    <location>
        <begin position="155"/>
        <end position="187"/>
    </location>
</feature>
<dbReference type="PANTHER" id="PTHR24189:SF50">
    <property type="entry name" value="ANKYRIN REPEAT AND SOCS BOX PROTEIN 2"/>
    <property type="match status" value="1"/>
</dbReference>
<protein>
    <submittedName>
        <fullName evidence="5">Uncharacterized protein</fullName>
    </submittedName>
</protein>
<dbReference type="InterPro" id="IPR002110">
    <property type="entry name" value="Ankyrin_rpt"/>
</dbReference>
<feature type="repeat" description="ANK" evidence="3">
    <location>
        <begin position="88"/>
        <end position="120"/>
    </location>
</feature>
<evidence type="ECO:0000313" key="6">
    <source>
        <dbReference type="Proteomes" id="UP000228987"/>
    </source>
</evidence>
<gene>
    <name evidence="5" type="ORF">COA71_06975</name>
</gene>
<dbReference type="InterPro" id="IPR036770">
    <property type="entry name" value="Ankyrin_rpt-contain_sf"/>
</dbReference>
<evidence type="ECO:0000256" key="3">
    <source>
        <dbReference type="PROSITE-ProRule" id="PRU00023"/>
    </source>
</evidence>
<accession>A0A2A5CDY8</accession>
<dbReference type="AlphaFoldDB" id="A0A2A5CDY8"/>
<evidence type="ECO:0000256" key="1">
    <source>
        <dbReference type="ARBA" id="ARBA00022737"/>
    </source>
</evidence>
<dbReference type="Pfam" id="PF13637">
    <property type="entry name" value="Ank_4"/>
    <property type="match status" value="2"/>
</dbReference>
<comment type="caution">
    <text evidence="5">The sequence shown here is derived from an EMBL/GenBank/DDBJ whole genome shotgun (WGS) entry which is preliminary data.</text>
</comment>
<dbReference type="SMART" id="SM00248">
    <property type="entry name" value="ANK"/>
    <property type="match status" value="10"/>
</dbReference>
<sequence length="521" mass="54988">MKTIQIVKTKIFAFILILGLTQPGYAALVDMAEYQDWDGVEASISTEDINALQPDGMSALFWAAYYEETDMVSLLLDAGADASVQNRYGLTPLIQASITGNGEIISLLLDAGADANARTLQGDTALMNAAKAGTLQGVQALIEAGADVNARDSYSFQTPMMWAAAFNSAEIVRILGENGADVDARSAELIFSGVQQGGVAGDFPNGGLTSLHHAARENAIEAVEALLALGANPDILDPQGISPLRVAATNENLDLAKVLIEGGADINDGSLVDIMEIPYKRLAWQHAARNYDDQTTVEELTALMIEMGVDVDSAPDNATPVFSTNFVGDAGTKDQTALYNAVLGDRLEIVTMLLEHGANANSLNDGNTPLAALFNIYTGFRPPNAVNGEVADEEPTLEEKMALADLLFEYGADINAVIGTGGNILHQAASLGEDEIVGFLIEKGVDLSVKDDSNRTALDIASGVPPVGGEKPAMFGMPTPETPIYESTMAILTETMNVQGVAIEEYVAPPSEEGDEDSEEA</sequence>
<feature type="chain" id="PRO_5012585331" evidence="4">
    <location>
        <begin position="27"/>
        <end position="521"/>
    </location>
</feature>
<feature type="repeat" description="ANK" evidence="3">
    <location>
        <begin position="55"/>
        <end position="87"/>
    </location>
</feature>
<feature type="repeat" description="ANK" evidence="3">
    <location>
        <begin position="121"/>
        <end position="153"/>
    </location>
</feature>
<dbReference type="SUPFAM" id="SSF48403">
    <property type="entry name" value="Ankyrin repeat"/>
    <property type="match status" value="1"/>
</dbReference>
<evidence type="ECO:0000313" key="5">
    <source>
        <dbReference type="EMBL" id="PCJ41748.1"/>
    </source>
</evidence>
<proteinExistence type="predicted"/>
<dbReference type="Gene3D" id="1.25.40.20">
    <property type="entry name" value="Ankyrin repeat-containing domain"/>
    <property type="match status" value="5"/>
</dbReference>
<feature type="repeat" description="ANK" evidence="3">
    <location>
        <begin position="239"/>
        <end position="271"/>
    </location>
</feature>
<dbReference type="PROSITE" id="PS50297">
    <property type="entry name" value="ANK_REP_REGION"/>
    <property type="match status" value="8"/>
</dbReference>
<keyword evidence="4" id="KW-0732">Signal</keyword>
<organism evidence="5 6">
    <name type="scientific">SAR86 cluster bacterium</name>
    <dbReference type="NCBI Taxonomy" id="2030880"/>
    <lineage>
        <taxon>Bacteria</taxon>
        <taxon>Pseudomonadati</taxon>
        <taxon>Pseudomonadota</taxon>
        <taxon>Gammaproteobacteria</taxon>
        <taxon>SAR86 cluster</taxon>
    </lineage>
</organism>
<name>A0A2A5CDY8_9GAMM</name>
<feature type="repeat" description="ANK" evidence="3">
    <location>
        <begin position="206"/>
        <end position="238"/>
    </location>
</feature>
<keyword evidence="1" id="KW-0677">Repeat</keyword>
<evidence type="ECO:0000256" key="4">
    <source>
        <dbReference type="SAM" id="SignalP"/>
    </source>
</evidence>
<evidence type="ECO:0000256" key="2">
    <source>
        <dbReference type="ARBA" id="ARBA00023043"/>
    </source>
</evidence>
<feature type="signal peptide" evidence="4">
    <location>
        <begin position="1"/>
        <end position="26"/>
    </location>
</feature>
<dbReference type="PROSITE" id="PS50088">
    <property type="entry name" value="ANK_REPEAT"/>
    <property type="match status" value="8"/>
</dbReference>
<reference evidence="6" key="1">
    <citation type="submission" date="2017-08" db="EMBL/GenBank/DDBJ databases">
        <title>A dynamic microbial community with high functional redundancy inhabits the cold, oxic subseafloor aquifer.</title>
        <authorList>
            <person name="Tully B.J."/>
            <person name="Wheat C.G."/>
            <person name="Glazer B.T."/>
            <person name="Huber J.A."/>
        </authorList>
    </citation>
    <scope>NUCLEOTIDE SEQUENCE [LARGE SCALE GENOMIC DNA]</scope>
</reference>